<dbReference type="OMA" id="VQMKADY"/>
<keyword evidence="1" id="KW-0812">Transmembrane</keyword>
<evidence type="ECO:0000313" key="2">
    <source>
        <dbReference type="EMBL" id="KNC34216.1"/>
    </source>
</evidence>
<comment type="caution">
    <text evidence="2">The sequence shown here is derived from an EMBL/GenBank/DDBJ whole genome shotgun (WGS) entry which is preliminary data.</text>
</comment>
<gene>
    <name evidence="2" type="ORF">FF38_00007</name>
</gene>
<keyword evidence="1" id="KW-0472">Membrane</keyword>
<organism evidence="2 3">
    <name type="scientific">Lucilia cuprina</name>
    <name type="common">Green bottle fly</name>
    <name type="synonym">Australian sheep blowfly</name>
    <dbReference type="NCBI Taxonomy" id="7375"/>
    <lineage>
        <taxon>Eukaryota</taxon>
        <taxon>Metazoa</taxon>
        <taxon>Ecdysozoa</taxon>
        <taxon>Arthropoda</taxon>
        <taxon>Hexapoda</taxon>
        <taxon>Insecta</taxon>
        <taxon>Pterygota</taxon>
        <taxon>Neoptera</taxon>
        <taxon>Endopterygota</taxon>
        <taxon>Diptera</taxon>
        <taxon>Brachycera</taxon>
        <taxon>Muscomorpha</taxon>
        <taxon>Oestroidea</taxon>
        <taxon>Calliphoridae</taxon>
        <taxon>Luciliinae</taxon>
        <taxon>Lucilia</taxon>
    </lineage>
</organism>
<evidence type="ECO:0000313" key="3">
    <source>
        <dbReference type="Proteomes" id="UP000037069"/>
    </source>
</evidence>
<keyword evidence="3" id="KW-1185">Reference proteome</keyword>
<keyword evidence="1" id="KW-1133">Transmembrane helix</keyword>
<reference evidence="2 3" key="1">
    <citation type="journal article" date="2015" name="Nat. Commun.">
        <title>Lucilia cuprina genome unlocks parasitic fly biology to underpin future interventions.</title>
        <authorList>
            <person name="Anstead C.A."/>
            <person name="Korhonen P.K."/>
            <person name="Young N.D."/>
            <person name="Hall R.S."/>
            <person name="Jex A.R."/>
            <person name="Murali S.C."/>
            <person name="Hughes D.S."/>
            <person name="Lee S.F."/>
            <person name="Perry T."/>
            <person name="Stroehlein A.J."/>
            <person name="Ansell B.R."/>
            <person name="Breugelmans B."/>
            <person name="Hofmann A."/>
            <person name="Qu J."/>
            <person name="Dugan S."/>
            <person name="Lee S.L."/>
            <person name="Chao H."/>
            <person name="Dinh H."/>
            <person name="Han Y."/>
            <person name="Doddapaneni H.V."/>
            <person name="Worley K.C."/>
            <person name="Muzny D.M."/>
            <person name="Ioannidis P."/>
            <person name="Waterhouse R.M."/>
            <person name="Zdobnov E.M."/>
            <person name="James P.J."/>
            <person name="Bagnall N.H."/>
            <person name="Kotze A.C."/>
            <person name="Gibbs R.A."/>
            <person name="Richards S."/>
            <person name="Batterham P."/>
            <person name="Gasser R.B."/>
        </authorList>
    </citation>
    <scope>NUCLEOTIDE SEQUENCE [LARGE SCALE GENOMIC DNA]</scope>
    <source>
        <strain evidence="2 3">LS</strain>
        <tissue evidence="2">Full body</tissue>
    </source>
</reference>
<feature type="transmembrane region" description="Helical" evidence="1">
    <location>
        <begin position="46"/>
        <end position="68"/>
    </location>
</feature>
<dbReference type="EMBL" id="JRES01000089">
    <property type="protein sequence ID" value="KNC34216.1"/>
    <property type="molecule type" value="Genomic_DNA"/>
</dbReference>
<dbReference type="OrthoDB" id="8964374at2759"/>
<proteinExistence type="predicted"/>
<dbReference type="Proteomes" id="UP000037069">
    <property type="component" value="Unassembled WGS sequence"/>
</dbReference>
<sequence>MTEKDTASMTTVQMKADYAASEVYSTASEPPPAYKRQSNSVKIAKITAFTIIVSSFILGAFILASSYLQAKASCDQVQALDSVLEKELMLETLQQVNK</sequence>
<protein>
    <submittedName>
        <fullName evidence="2">Uncharacterized protein</fullName>
    </submittedName>
</protein>
<evidence type="ECO:0000256" key="1">
    <source>
        <dbReference type="SAM" id="Phobius"/>
    </source>
</evidence>
<name>A0A0L0CPM7_LUCCU</name>
<accession>A0A0L0CPM7</accession>
<feature type="non-terminal residue" evidence="2">
    <location>
        <position position="98"/>
    </location>
</feature>
<dbReference type="AlphaFoldDB" id="A0A0L0CPM7"/>